<keyword evidence="2" id="KW-0808">Transferase</keyword>
<dbReference type="SUPFAM" id="SSF82282">
    <property type="entry name" value="Homocysteine S-methyltransferase"/>
    <property type="match status" value="1"/>
</dbReference>
<dbReference type="AlphaFoldDB" id="X1SKG7"/>
<dbReference type="InterPro" id="IPR003726">
    <property type="entry name" value="HCY_dom"/>
</dbReference>
<dbReference type="InterPro" id="IPR036589">
    <property type="entry name" value="HCY_dom_sf"/>
</dbReference>
<dbReference type="EMBL" id="BARW01016649">
    <property type="protein sequence ID" value="GAI93517.1"/>
    <property type="molecule type" value="Genomic_DNA"/>
</dbReference>
<sequence>MTGEVTAEEMYDAFREQAIALAEGGAHAIIIETMSDQKMLPVPV</sequence>
<gene>
    <name evidence="4" type="ORF">S12H4_28939</name>
</gene>
<keyword evidence="1" id="KW-0489">Methyltransferase</keyword>
<proteinExistence type="predicted"/>
<evidence type="ECO:0000313" key="4">
    <source>
        <dbReference type="EMBL" id="GAI93517.1"/>
    </source>
</evidence>
<comment type="caution">
    <text evidence="4">The sequence shown here is derived from an EMBL/GenBank/DDBJ whole genome shotgun (WGS) entry which is preliminary data.</text>
</comment>
<protein>
    <recommendedName>
        <fullName evidence="3">Hcy-binding domain-containing protein</fullName>
    </recommendedName>
</protein>
<accession>X1SKG7</accession>
<reference evidence="4" key="1">
    <citation type="journal article" date="2014" name="Front. Microbiol.">
        <title>High frequency of phylogenetically diverse reductive dehalogenase-homologous genes in deep subseafloor sedimentary metagenomes.</title>
        <authorList>
            <person name="Kawai M."/>
            <person name="Futagami T."/>
            <person name="Toyoda A."/>
            <person name="Takaki Y."/>
            <person name="Nishi S."/>
            <person name="Hori S."/>
            <person name="Arai W."/>
            <person name="Tsubouchi T."/>
            <person name="Morono Y."/>
            <person name="Uchiyama I."/>
            <person name="Ito T."/>
            <person name="Fujiyama A."/>
            <person name="Inagaki F."/>
            <person name="Takami H."/>
        </authorList>
    </citation>
    <scope>NUCLEOTIDE SEQUENCE</scope>
    <source>
        <strain evidence="4">Expedition CK06-06</strain>
    </source>
</reference>
<dbReference type="GO" id="GO:0032259">
    <property type="term" value="P:methylation"/>
    <property type="evidence" value="ECO:0007669"/>
    <property type="project" value="UniProtKB-KW"/>
</dbReference>
<evidence type="ECO:0000256" key="2">
    <source>
        <dbReference type="ARBA" id="ARBA00022679"/>
    </source>
</evidence>
<dbReference type="Gene3D" id="3.20.20.330">
    <property type="entry name" value="Homocysteine-binding-like domain"/>
    <property type="match status" value="1"/>
</dbReference>
<organism evidence="4">
    <name type="scientific">marine sediment metagenome</name>
    <dbReference type="NCBI Taxonomy" id="412755"/>
    <lineage>
        <taxon>unclassified sequences</taxon>
        <taxon>metagenomes</taxon>
        <taxon>ecological metagenomes</taxon>
    </lineage>
</organism>
<evidence type="ECO:0000256" key="1">
    <source>
        <dbReference type="ARBA" id="ARBA00022603"/>
    </source>
</evidence>
<dbReference type="Pfam" id="PF02574">
    <property type="entry name" value="S-methyl_trans"/>
    <property type="match status" value="1"/>
</dbReference>
<dbReference type="GO" id="GO:0008168">
    <property type="term" value="F:methyltransferase activity"/>
    <property type="evidence" value="ECO:0007669"/>
    <property type="project" value="UniProtKB-KW"/>
</dbReference>
<evidence type="ECO:0000259" key="3">
    <source>
        <dbReference type="Pfam" id="PF02574"/>
    </source>
</evidence>
<feature type="domain" description="Hcy-binding" evidence="3">
    <location>
        <begin position="4"/>
        <end position="38"/>
    </location>
</feature>
<name>X1SKG7_9ZZZZ</name>